<comment type="caution">
    <text evidence="1">The sequence shown here is derived from an EMBL/GenBank/DDBJ whole genome shotgun (WGS) entry which is preliminary data.</text>
</comment>
<accession>A0A8S1EDE0</accession>
<organism evidence="1 2">
    <name type="scientific">Cloeon dipterum</name>
    <dbReference type="NCBI Taxonomy" id="197152"/>
    <lineage>
        <taxon>Eukaryota</taxon>
        <taxon>Metazoa</taxon>
        <taxon>Ecdysozoa</taxon>
        <taxon>Arthropoda</taxon>
        <taxon>Hexapoda</taxon>
        <taxon>Insecta</taxon>
        <taxon>Pterygota</taxon>
        <taxon>Palaeoptera</taxon>
        <taxon>Ephemeroptera</taxon>
        <taxon>Pisciforma</taxon>
        <taxon>Baetidae</taxon>
        <taxon>Cloeon</taxon>
    </lineage>
</organism>
<evidence type="ECO:0000313" key="1">
    <source>
        <dbReference type="EMBL" id="CAB3388280.1"/>
    </source>
</evidence>
<proteinExistence type="predicted"/>
<gene>
    <name evidence="1" type="ORF">CLODIP_2_CD02011</name>
</gene>
<dbReference type="EMBL" id="CADEPI010000733">
    <property type="protein sequence ID" value="CAB3388280.1"/>
    <property type="molecule type" value="Genomic_DNA"/>
</dbReference>
<name>A0A8S1EDE0_9INSE</name>
<sequence length="173" mass="19373">MAKCKVILFCIFFAGILLSMVAYFSGVLGSASTDKVIERCMNCKCKGNEEVRFIMDDYHLYFIKIHPNNSILTNFLWLNESANPKVVELDSREIIGPKIEKKLLSIFNLFNKNISEVAIFKSGSIESLYDCGWNISPMSAKFNAFAGRIRVLDTGNEMVAFAFVLVGGQSMKA</sequence>
<evidence type="ECO:0000313" key="2">
    <source>
        <dbReference type="Proteomes" id="UP000494165"/>
    </source>
</evidence>
<protein>
    <submittedName>
        <fullName evidence="1">Uncharacterized protein</fullName>
    </submittedName>
</protein>
<keyword evidence="2" id="KW-1185">Reference proteome</keyword>
<dbReference type="Proteomes" id="UP000494165">
    <property type="component" value="Unassembled WGS sequence"/>
</dbReference>
<dbReference type="AlphaFoldDB" id="A0A8S1EDE0"/>
<reference evidence="1 2" key="1">
    <citation type="submission" date="2020-04" db="EMBL/GenBank/DDBJ databases">
        <authorList>
            <person name="Alioto T."/>
            <person name="Alioto T."/>
            <person name="Gomez Garrido J."/>
        </authorList>
    </citation>
    <scope>NUCLEOTIDE SEQUENCE [LARGE SCALE GENOMIC DNA]</scope>
</reference>